<organism evidence="8 9">
    <name type="scientific">Marinobacterium stanieri</name>
    <dbReference type="NCBI Taxonomy" id="49186"/>
    <lineage>
        <taxon>Bacteria</taxon>
        <taxon>Pseudomonadati</taxon>
        <taxon>Pseudomonadota</taxon>
        <taxon>Gammaproteobacteria</taxon>
        <taxon>Oceanospirillales</taxon>
        <taxon>Oceanospirillaceae</taxon>
        <taxon>Marinobacterium</taxon>
    </lineage>
</organism>
<dbReference type="eggNOG" id="COG0745">
    <property type="taxonomic scope" value="Bacteria"/>
</dbReference>
<dbReference type="InterPro" id="IPR001789">
    <property type="entry name" value="Sig_transdc_resp-reg_receiver"/>
</dbReference>
<evidence type="ECO:0000313" key="9">
    <source>
        <dbReference type="Proteomes" id="UP000186895"/>
    </source>
</evidence>
<feature type="domain" description="Response regulatory" evidence="7">
    <location>
        <begin position="3"/>
        <end position="119"/>
    </location>
</feature>
<feature type="modified residue" description="4-aspartylphosphate" evidence="6">
    <location>
        <position position="52"/>
    </location>
</feature>
<reference evidence="8 9" key="1">
    <citation type="submission" date="2017-01" db="EMBL/GenBank/DDBJ databases">
        <authorList>
            <person name="Mah S.A."/>
            <person name="Swanson W.J."/>
            <person name="Moy G.W."/>
            <person name="Vacquier V.D."/>
        </authorList>
    </citation>
    <scope>NUCLEOTIDE SEQUENCE [LARGE SCALE GENOMIC DNA]</scope>
    <source>
        <strain evidence="8 9">DSM 7027</strain>
    </source>
</reference>
<keyword evidence="5" id="KW-0804">Transcription</keyword>
<keyword evidence="2" id="KW-0902">Two-component regulatory system</keyword>
<dbReference type="Pfam" id="PF00072">
    <property type="entry name" value="Response_reg"/>
    <property type="match status" value="1"/>
</dbReference>
<evidence type="ECO:0000256" key="1">
    <source>
        <dbReference type="ARBA" id="ARBA00022553"/>
    </source>
</evidence>
<evidence type="ECO:0000313" key="8">
    <source>
        <dbReference type="EMBL" id="SIQ91218.1"/>
    </source>
</evidence>
<dbReference type="Proteomes" id="UP000186895">
    <property type="component" value="Unassembled WGS sequence"/>
</dbReference>
<dbReference type="PROSITE" id="PS50110">
    <property type="entry name" value="RESPONSE_REGULATORY"/>
    <property type="match status" value="1"/>
</dbReference>
<protein>
    <submittedName>
        <fullName evidence="8">Two-component system, chemotaxis family, response regulator CheY</fullName>
    </submittedName>
</protein>
<evidence type="ECO:0000256" key="5">
    <source>
        <dbReference type="ARBA" id="ARBA00023163"/>
    </source>
</evidence>
<dbReference type="Gene3D" id="3.40.50.2300">
    <property type="match status" value="1"/>
</dbReference>
<keyword evidence="4" id="KW-0238">DNA-binding</keyword>
<dbReference type="PANTHER" id="PTHR44591">
    <property type="entry name" value="STRESS RESPONSE REGULATOR PROTEIN 1"/>
    <property type="match status" value="1"/>
</dbReference>
<proteinExistence type="predicted"/>
<name>A0A1N6WMI0_9GAMM</name>
<dbReference type="RefSeq" id="WP_010324422.1">
    <property type="nucleotide sequence ID" value="NZ_FTMN01000011.1"/>
</dbReference>
<dbReference type="CDD" id="cd17562">
    <property type="entry name" value="REC_CheY4-like"/>
    <property type="match status" value="1"/>
</dbReference>
<dbReference type="GO" id="GO:0000160">
    <property type="term" value="P:phosphorelay signal transduction system"/>
    <property type="evidence" value="ECO:0007669"/>
    <property type="project" value="UniProtKB-KW"/>
</dbReference>
<dbReference type="InterPro" id="IPR011006">
    <property type="entry name" value="CheY-like_superfamily"/>
</dbReference>
<dbReference type="AlphaFoldDB" id="A0A1N6WMI0"/>
<dbReference type="SUPFAM" id="SSF52172">
    <property type="entry name" value="CheY-like"/>
    <property type="match status" value="1"/>
</dbReference>
<dbReference type="EMBL" id="FTMN01000011">
    <property type="protein sequence ID" value="SIQ91218.1"/>
    <property type="molecule type" value="Genomic_DNA"/>
</dbReference>
<sequence>MAHILVVDDSASLRSMVAFTLKKEGHQVTEAANGQEALTKADAGNYNLVLTDVNMPQMDGVTLCGELRKKPAFKFTPILILTTESSAEMKQRGKAAGATGWLVKPFNPDTLLSTIKRVIR</sequence>
<keyword evidence="3" id="KW-0805">Transcription regulation</keyword>
<evidence type="ECO:0000256" key="4">
    <source>
        <dbReference type="ARBA" id="ARBA00023125"/>
    </source>
</evidence>
<accession>A0A1N6WMI0</accession>
<evidence type="ECO:0000259" key="7">
    <source>
        <dbReference type="PROSITE" id="PS50110"/>
    </source>
</evidence>
<dbReference type="STRING" id="49186.SAMN05421647_11146"/>
<dbReference type="InterPro" id="IPR050595">
    <property type="entry name" value="Bact_response_regulator"/>
</dbReference>
<keyword evidence="9" id="KW-1185">Reference proteome</keyword>
<dbReference type="PANTHER" id="PTHR44591:SF25">
    <property type="entry name" value="CHEMOTAXIS TWO-COMPONENT RESPONSE REGULATOR"/>
    <property type="match status" value="1"/>
</dbReference>
<dbReference type="FunFam" id="3.40.50.2300:FF:000001">
    <property type="entry name" value="DNA-binding response regulator PhoB"/>
    <property type="match status" value="1"/>
</dbReference>
<evidence type="ECO:0000256" key="6">
    <source>
        <dbReference type="PROSITE-ProRule" id="PRU00169"/>
    </source>
</evidence>
<keyword evidence="1 6" id="KW-0597">Phosphoprotein</keyword>
<dbReference type="SMART" id="SM00448">
    <property type="entry name" value="REC"/>
    <property type="match status" value="1"/>
</dbReference>
<dbReference type="GO" id="GO:0003677">
    <property type="term" value="F:DNA binding"/>
    <property type="evidence" value="ECO:0007669"/>
    <property type="project" value="UniProtKB-KW"/>
</dbReference>
<evidence type="ECO:0000256" key="3">
    <source>
        <dbReference type="ARBA" id="ARBA00023015"/>
    </source>
</evidence>
<evidence type="ECO:0000256" key="2">
    <source>
        <dbReference type="ARBA" id="ARBA00023012"/>
    </source>
</evidence>
<gene>
    <name evidence="8" type="ORF">SAMN05421647_11146</name>
</gene>